<sequence>MFASSRKESFSLQAMQIADACLVWSAFALASVLRWNVFGTESDGGGLGPIVWLLYMVVPFSPLLLELFGFYRNAERKKLSSAVFQICQAGGVMGAAVGAMVIIFQVDPSSRLVLGLGSVFSVIFIFLRFYWVRAIVRRRIANGAGRERVILAGTPKDIDDFLKEMPEGVTDYWEVVGRFDLDSDDPMELKDMIEKQSAERVIISPKNTQFEKVSQAVEFCDAQGLEVWVAANFIRAQVSRPAFDTLGGKPMLVLRSTPELSWSLLLKSLFDRCAASLIILLTSPLWVIAALGIKLTSSGPIFFKQARAGKYGESFKMWKFRTMVVDAEDKLAEVKETVGNQMQGPVFKVDNDPRVFPFARFLRKWSIDELPQLLNVLSGDMSLVGPRPLPVYEVKEFEKAEYRRRLSVKPGITCTWQAGGRNSITSFEEWVEMDLKYIDNWSLWLDFKILIMTIPAVLFGRGAK</sequence>
<proteinExistence type="inferred from homology"/>
<keyword evidence="6 7" id="KW-0472">Membrane</keyword>
<evidence type="ECO:0000259" key="8">
    <source>
        <dbReference type="Pfam" id="PF02397"/>
    </source>
</evidence>
<evidence type="ECO:0000256" key="2">
    <source>
        <dbReference type="ARBA" id="ARBA00006464"/>
    </source>
</evidence>
<dbReference type="RefSeq" id="WP_346189288.1">
    <property type="nucleotide sequence ID" value="NZ_BAABRL010000009.1"/>
</dbReference>
<evidence type="ECO:0000256" key="3">
    <source>
        <dbReference type="ARBA" id="ARBA00022679"/>
    </source>
</evidence>
<keyword evidence="3" id="KW-0808">Transferase</keyword>
<organism evidence="9 10">
    <name type="scientific">Rubritalea halochordaticola</name>
    <dbReference type="NCBI Taxonomy" id="714537"/>
    <lineage>
        <taxon>Bacteria</taxon>
        <taxon>Pseudomonadati</taxon>
        <taxon>Verrucomicrobiota</taxon>
        <taxon>Verrucomicrobiia</taxon>
        <taxon>Verrucomicrobiales</taxon>
        <taxon>Rubritaleaceae</taxon>
        <taxon>Rubritalea</taxon>
    </lineage>
</organism>
<dbReference type="Pfam" id="PF02397">
    <property type="entry name" value="Bac_transf"/>
    <property type="match status" value="1"/>
</dbReference>
<dbReference type="PANTHER" id="PTHR30576:SF10">
    <property type="entry name" value="SLL5057 PROTEIN"/>
    <property type="match status" value="1"/>
</dbReference>
<comment type="subcellular location">
    <subcellularLocation>
        <location evidence="1">Membrane</location>
        <topology evidence="1">Multi-pass membrane protein</topology>
    </subcellularLocation>
</comment>
<dbReference type="Pfam" id="PF13727">
    <property type="entry name" value="CoA_binding_3"/>
    <property type="match status" value="1"/>
</dbReference>
<evidence type="ECO:0000313" key="10">
    <source>
        <dbReference type="Proteomes" id="UP001424741"/>
    </source>
</evidence>
<feature type="transmembrane region" description="Helical" evidence="7">
    <location>
        <begin position="50"/>
        <end position="71"/>
    </location>
</feature>
<comment type="similarity">
    <text evidence="2">Belongs to the bacterial sugar transferase family.</text>
</comment>
<dbReference type="NCBIfam" id="TIGR03025">
    <property type="entry name" value="EPS_sugtrans"/>
    <property type="match status" value="1"/>
</dbReference>
<protein>
    <recommendedName>
        <fullName evidence="8">Bacterial sugar transferase domain-containing protein</fullName>
    </recommendedName>
</protein>
<evidence type="ECO:0000256" key="6">
    <source>
        <dbReference type="ARBA" id="ARBA00023136"/>
    </source>
</evidence>
<keyword evidence="4 7" id="KW-0812">Transmembrane</keyword>
<feature type="transmembrane region" description="Helical" evidence="7">
    <location>
        <begin position="112"/>
        <end position="131"/>
    </location>
</feature>
<dbReference type="Proteomes" id="UP001424741">
    <property type="component" value="Unassembled WGS sequence"/>
</dbReference>
<feature type="transmembrane region" description="Helical" evidence="7">
    <location>
        <begin position="83"/>
        <end position="106"/>
    </location>
</feature>
<name>A0ABP9V7P6_9BACT</name>
<dbReference type="EMBL" id="BAABRL010000009">
    <property type="protein sequence ID" value="GAA5496657.1"/>
    <property type="molecule type" value="Genomic_DNA"/>
</dbReference>
<keyword evidence="5 7" id="KW-1133">Transmembrane helix</keyword>
<evidence type="ECO:0000313" key="9">
    <source>
        <dbReference type="EMBL" id="GAA5496657.1"/>
    </source>
</evidence>
<evidence type="ECO:0000256" key="1">
    <source>
        <dbReference type="ARBA" id="ARBA00004141"/>
    </source>
</evidence>
<feature type="domain" description="Bacterial sugar transferase" evidence="8">
    <location>
        <begin position="267"/>
        <end position="458"/>
    </location>
</feature>
<accession>A0ABP9V7P6</accession>
<keyword evidence="10" id="KW-1185">Reference proteome</keyword>
<dbReference type="InterPro" id="IPR003362">
    <property type="entry name" value="Bact_transf"/>
</dbReference>
<feature type="transmembrane region" description="Helical" evidence="7">
    <location>
        <begin position="21"/>
        <end position="38"/>
    </location>
</feature>
<evidence type="ECO:0000256" key="7">
    <source>
        <dbReference type="SAM" id="Phobius"/>
    </source>
</evidence>
<evidence type="ECO:0000256" key="5">
    <source>
        <dbReference type="ARBA" id="ARBA00022989"/>
    </source>
</evidence>
<dbReference type="PANTHER" id="PTHR30576">
    <property type="entry name" value="COLANIC BIOSYNTHESIS UDP-GLUCOSE LIPID CARRIER TRANSFERASE"/>
    <property type="match status" value="1"/>
</dbReference>
<reference evidence="9 10" key="1">
    <citation type="submission" date="2024-02" db="EMBL/GenBank/DDBJ databases">
        <title>Rubritalea halochordaticola NBRC 107102.</title>
        <authorList>
            <person name="Ichikawa N."/>
            <person name="Katano-Makiyama Y."/>
            <person name="Hidaka K."/>
        </authorList>
    </citation>
    <scope>NUCLEOTIDE SEQUENCE [LARGE SCALE GENOMIC DNA]</scope>
    <source>
        <strain evidence="9 10">NBRC 107102</strain>
    </source>
</reference>
<evidence type="ECO:0000256" key="4">
    <source>
        <dbReference type="ARBA" id="ARBA00022692"/>
    </source>
</evidence>
<gene>
    <name evidence="9" type="ORF">Rhal01_02842</name>
</gene>
<comment type="caution">
    <text evidence="9">The sequence shown here is derived from an EMBL/GenBank/DDBJ whole genome shotgun (WGS) entry which is preliminary data.</text>
</comment>
<feature type="transmembrane region" description="Helical" evidence="7">
    <location>
        <begin position="273"/>
        <end position="293"/>
    </location>
</feature>
<dbReference type="InterPro" id="IPR017475">
    <property type="entry name" value="EPS_sugar_tfrase"/>
</dbReference>